<gene>
    <name evidence="3" type="ORF">GNLVRS02_ARAD1C28930g</name>
</gene>
<feature type="compositionally biased region" description="Basic and acidic residues" evidence="2">
    <location>
        <begin position="607"/>
        <end position="625"/>
    </location>
</feature>
<accession>A0A060T243</accession>
<feature type="compositionally biased region" description="Acidic residues" evidence="2">
    <location>
        <begin position="541"/>
        <end position="573"/>
    </location>
</feature>
<dbReference type="EMBL" id="HG937693">
    <property type="protein sequence ID" value="CDP35155.1"/>
    <property type="molecule type" value="Genomic_DNA"/>
</dbReference>
<dbReference type="AlphaFoldDB" id="A0A060T243"/>
<reference evidence="3" key="2">
    <citation type="submission" date="2014-06" db="EMBL/GenBank/DDBJ databases">
        <title>The complete genome of Blastobotrys (Arxula) adeninivorans LS3 - a yeast of biotechnological interest.</title>
        <authorList>
            <person name="Kunze G."/>
            <person name="Gaillardin C."/>
            <person name="Czernicka M."/>
            <person name="Durrens P."/>
            <person name="Martin T."/>
            <person name="Boer E."/>
            <person name="Gabaldon T."/>
            <person name="Cruz J."/>
            <person name="Talla E."/>
            <person name="Marck C."/>
            <person name="Goffeau A."/>
            <person name="Barbe V."/>
            <person name="Baret P."/>
            <person name="Baronian K."/>
            <person name="Beier S."/>
            <person name="Bleykasten C."/>
            <person name="Bode R."/>
            <person name="Casaregola S."/>
            <person name="Despons L."/>
            <person name="Fairhead C."/>
            <person name="Giersberg M."/>
            <person name="Gierski P."/>
            <person name="Hahnel U."/>
            <person name="Hartmann A."/>
            <person name="Jankowska D."/>
            <person name="Jubin C."/>
            <person name="Jung P."/>
            <person name="Lafontaine I."/>
            <person name="Leh-Louis V."/>
            <person name="Lemaire M."/>
            <person name="Marcet-Houben M."/>
            <person name="Mascher M."/>
            <person name="Morel G."/>
            <person name="Richard G.-F."/>
            <person name="Riechen J."/>
            <person name="Sacerdot C."/>
            <person name="Sarkar A."/>
            <person name="Savel G."/>
            <person name="Schacherer J."/>
            <person name="Sherman D."/>
            <person name="Straub M.-L."/>
            <person name="Stein N."/>
            <person name="Thierry A."/>
            <person name="Trautwein-Schult A."/>
            <person name="Westhof E."/>
            <person name="Worch S."/>
            <person name="Dujon B."/>
            <person name="Souciet J.-L."/>
            <person name="Wincker P."/>
            <person name="Scholz U."/>
            <person name="Neuveglise N."/>
        </authorList>
    </citation>
    <scope>NUCLEOTIDE SEQUENCE</scope>
    <source>
        <strain evidence="3">LS3</strain>
    </source>
</reference>
<evidence type="ECO:0000256" key="1">
    <source>
        <dbReference type="SAM" id="Coils"/>
    </source>
</evidence>
<feature type="region of interest" description="Disordered" evidence="2">
    <location>
        <begin position="269"/>
        <end position="289"/>
    </location>
</feature>
<sequence>MAARKPVLARLRSVALRCLVYYVIYLSIWKCPPGTEVDSSSPCGCHSLQKVFNYTSPYAGPVYEKYVEPAYKVVKPYSDRGAEAYLKYGHPIVVRGQSATHKVLDPYAEKVSDFHDAHVKPIVDQVHELHDKHVAPHVSKGCQLAELTYDKYVLPGAERAKPYVDSGRKVAYAKVWTPLREKGQVGVQVLYDYGCKLVQWCQDQLSPKVSSLYRDVIEPQVAKIQDRVLDQSSRRDWTDVNGHTDSIVYESTQEVTTATSVSESEFSSTESAVSSTFTPQQSSSSGPSASVSEELVRWTDIVGHTTREAFATFLDDLEQEKQRLLDSVRPKFTERLQALSQIEKEAFADLTALVDSINSTDSTVTTADVQEQFREYADKIRLAALAVRNLSEEFAQQVVNDTEIVRENTVEVLDEFAQVSLNEVGRKMVSLEKSATENTASGDSGAPNWKDWKAYRNLKDQVVNARQEIIDHEINLAEINLMLREAQETANILAKESAQILSGLRSKADYLFQLKLQEKKRLEEESGEVDDEAPQDAEIYEEIEDDSISQNDDNEEDWDDDDDEDEYDEEEETLTLTETIVFTATEADATTVAPSTESATETGFVSKSKDEASAKLNEAAERELAQDEEEEPADATITISHDDL</sequence>
<evidence type="ECO:0000313" key="3">
    <source>
        <dbReference type="EMBL" id="CDP35155.1"/>
    </source>
</evidence>
<feature type="region of interest" description="Disordered" evidence="2">
    <location>
        <begin position="541"/>
        <end position="644"/>
    </location>
</feature>
<feature type="coiled-coil region" evidence="1">
    <location>
        <begin position="455"/>
        <end position="496"/>
    </location>
</feature>
<protein>
    <submittedName>
        <fullName evidence="3">ARAD1C28930p</fullName>
    </submittedName>
</protein>
<feature type="compositionally biased region" description="Polar residues" evidence="2">
    <location>
        <begin position="592"/>
        <end position="605"/>
    </location>
</feature>
<evidence type="ECO:0000256" key="2">
    <source>
        <dbReference type="SAM" id="MobiDB-lite"/>
    </source>
</evidence>
<proteinExistence type="predicted"/>
<organism evidence="3">
    <name type="scientific">Blastobotrys adeninivorans</name>
    <name type="common">Yeast</name>
    <name type="synonym">Arxula adeninivorans</name>
    <dbReference type="NCBI Taxonomy" id="409370"/>
    <lineage>
        <taxon>Eukaryota</taxon>
        <taxon>Fungi</taxon>
        <taxon>Dikarya</taxon>
        <taxon>Ascomycota</taxon>
        <taxon>Saccharomycotina</taxon>
        <taxon>Dipodascomycetes</taxon>
        <taxon>Dipodascales</taxon>
        <taxon>Trichomonascaceae</taxon>
        <taxon>Blastobotrys</taxon>
    </lineage>
</organism>
<name>A0A060T243_BLAAD</name>
<dbReference type="PhylomeDB" id="A0A060T243"/>
<reference evidence="3" key="1">
    <citation type="submission" date="2014-02" db="EMBL/GenBank/DDBJ databases">
        <authorList>
            <person name="Genoscope - CEA"/>
        </authorList>
    </citation>
    <scope>NUCLEOTIDE SEQUENCE</scope>
    <source>
        <strain evidence="3">LS3</strain>
    </source>
</reference>
<keyword evidence="1" id="KW-0175">Coiled coil</keyword>